<proteinExistence type="predicted"/>
<dbReference type="Proteomes" id="UP000030645">
    <property type="component" value="Unassembled WGS sequence"/>
</dbReference>
<name>W9S8C9_9ROSA</name>
<gene>
    <name evidence="1" type="ORF">L484_017619</name>
</gene>
<sequence length="93" mass="10530">MVNNVYKKVRNSRPEKLRSKSSEEVFSHVIILLVRMVEDLGRILKTQPVHDDSGLAETPFSKSNLISKIDFGLAAESIGSRYHSIEIISVTFR</sequence>
<keyword evidence="2" id="KW-1185">Reference proteome</keyword>
<protein>
    <submittedName>
        <fullName evidence="1">Uncharacterized protein</fullName>
    </submittedName>
</protein>
<accession>W9S8C9</accession>
<evidence type="ECO:0000313" key="1">
    <source>
        <dbReference type="EMBL" id="EXC31339.1"/>
    </source>
</evidence>
<dbReference type="AlphaFoldDB" id="W9S8C9"/>
<reference evidence="2" key="1">
    <citation type="submission" date="2013-01" db="EMBL/GenBank/DDBJ databases">
        <title>Draft Genome Sequence of a Mulberry Tree, Morus notabilis C.K. Schneid.</title>
        <authorList>
            <person name="He N."/>
            <person name="Zhao S."/>
        </authorList>
    </citation>
    <scope>NUCLEOTIDE SEQUENCE</scope>
</reference>
<evidence type="ECO:0000313" key="2">
    <source>
        <dbReference type="Proteomes" id="UP000030645"/>
    </source>
</evidence>
<dbReference type="EMBL" id="KE346255">
    <property type="protein sequence ID" value="EXC31339.1"/>
    <property type="molecule type" value="Genomic_DNA"/>
</dbReference>
<organism evidence="1 2">
    <name type="scientific">Morus notabilis</name>
    <dbReference type="NCBI Taxonomy" id="981085"/>
    <lineage>
        <taxon>Eukaryota</taxon>
        <taxon>Viridiplantae</taxon>
        <taxon>Streptophyta</taxon>
        <taxon>Embryophyta</taxon>
        <taxon>Tracheophyta</taxon>
        <taxon>Spermatophyta</taxon>
        <taxon>Magnoliopsida</taxon>
        <taxon>eudicotyledons</taxon>
        <taxon>Gunneridae</taxon>
        <taxon>Pentapetalae</taxon>
        <taxon>rosids</taxon>
        <taxon>fabids</taxon>
        <taxon>Rosales</taxon>
        <taxon>Moraceae</taxon>
        <taxon>Moreae</taxon>
        <taxon>Morus</taxon>
    </lineage>
</organism>